<dbReference type="PROSITE" id="PS51085">
    <property type="entry name" value="2FE2S_FER_2"/>
    <property type="match status" value="1"/>
</dbReference>
<proteinExistence type="predicted"/>
<sequence>MSPRFHALKVREVRRETPEAVSISFDVPENLREAYRFAAGQYLTLRTVIGGEEVRRSYSICAGEDDGELRVAVKKIDGGVFSAFANENVAAGDEIDVMTPSGRFVLPAHEGGPRRLVAVAAGSGITPVLAMIRTVLTREPESEFFLFYGNRSAQTIIFKEEIEDLKDVFPTRFGVFHVLSRETQDVEILSGRLDAEKLERLFKHVVPVADADGVFLCGPGEMIETASEVLSRLGVAGDRIHREFFTPADGSAPHAAKPGKNISETAHEARAELIIDGARVTVPVAAGETIIDAAMRAGVEVPYSCKGGMCCTCRAKVEAGEVDMAVNYSLEPWEIEAGFVLTCQSRPVSDTVVLDYDAM</sequence>
<dbReference type="Gene3D" id="3.10.20.30">
    <property type="match status" value="1"/>
</dbReference>
<dbReference type="PANTHER" id="PTHR47354:SF8">
    <property type="entry name" value="1,2-PHENYLACETYL-COA EPOXIDASE, SUBUNIT E"/>
    <property type="match status" value="1"/>
</dbReference>
<dbReference type="SUPFAM" id="SSF63380">
    <property type="entry name" value="Riboflavin synthase domain-like"/>
    <property type="match status" value="1"/>
</dbReference>
<dbReference type="GO" id="GO:0010124">
    <property type="term" value="P:phenylacetate catabolic process"/>
    <property type="evidence" value="ECO:0007669"/>
    <property type="project" value="InterPro"/>
</dbReference>
<dbReference type="GO" id="GO:0050660">
    <property type="term" value="F:flavin adenine dinucleotide binding"/>
    <property type="evidence" value="ECO:0007669"/>
    <property type="project" value="TreeGrafter"/>
</dbReference>
<dbReference type="OrthoDB" id="9796486at2"/>
<comment type="cofactor">
    <cofactor evidence="1">
        <name>FAD</name>
        <dbReference type="ChEBI" id="CHEBI:57692"/>
    </cofactor>
</comment>
<evidence type="ECO:0000313" key="12">
    <source>
        <dbReference type="EMBL" id="SOB95924.1"/>
    </source>
</evidence>
<evidence type="ECO:0000256" key="3">
    <source>
        <dbReference type="ARBA" id="ARBA00022714"/>
    </source>
</evidence>
<evidence type="ECO:0000256" key="2">
    <source>
        <dbReference type="ARBA" id="ARBA00022630"/>
    </source>
</evidence>
<reference evidence="12 13" key="1">
    <citation type="submission" date="2017-08" db="EMBL/GenBank/DDBJ databases">
        <authorList>
            <person name="de Groot N.N."/>
        </authorList>
    </citation>
    <scope>NUCLEOTIDE SEQUENCE [LARGE SCALE GENOMIC DNA]</scope>
    <source>
        <strain evidence="12 13">USBA 352</strain>
    </source>
</reference>
<dbReference type="Pfam" id="PF00175">
    <property type="entry name" value="NAD_binding_1"/>
    <property type="match status" value="1"/>
</dbReference>
<dbReference type="GO" id="GO:0051537">
    <property type="term" value="F:2 iron, 2 sulfur cluster binding"/>
    <property type="evidence" value="ECO:0007669"/>
    <property type="project" value="UniProtKB-KW"/>
</dbReference>
<dbReference type="PRINTS" id="PR00410">
    <property type="entry name" value="PHEHYDRXLASE"/>
</dbReference>
<dbReference type="InterPro" id="IPR017938">
    <property type="entry name" value="Riboflavin_synthase-like_b-brl"/>
</dbReference>
<keyword evidence="8" id="KW-0411">Iron-sulfur</keyword>
<dbReference type="Gene3D" id="3.40.50.80">
    <property type="entry name" value="Nucleotide-binding domain of ferredoxin-NADP reductase (FNR) module"/>
    <property type="match status" value="1"/>
</dbReference>
<dbReference type="InterPro" id="IPR001433">
    <property type="entry name" value="OxRdtase_FAD/NAD-bd"/>
</dbReference>
<dbReference type="Proteomes" id="UP000219331">
    <property type="component" value="Unassembled WGS sequence"/>
</dbReference>
<protein>
    <submittedName>
        <fullName evidence="12">Ring-1,2-phenylacetyl-CoA epoxidase subunit PaaE</fullName>
    </submittedName>
</protein>
<evidence type="ECO:0000256" key="7">
    <source>
        <dbReference type="ARBA" id="ARBA00023004"/>
    </source>
</evidence>
<keyword evidence="13" id="KW-1185">Reference proteome</keyword>
<dbReference type="InterPro" id="IPR001709">
    <property type="entry name" value="Flavoprot_Pyr_Nucl_cyt_Rdtase"/>
</dbReference>
<organism evidence="12 13">
    <name type="scientific">Stappia indica</name>
    <dbReference type="NCBI Taxonomy" id="538381"/>
    <lineage>
        <taxon>Bacteria</taxon>
        <taxon>Pseudomonadati</taxon>
        <taxon>Pseudomonadota</taxon>
        <taxon>Alphaproteobacteria</taxon>
        <taxon>Hyphomicrobiales</taxon>
        <taxon>Stappiaceae</taxon>
        <taxon>Stappia</taxon>
    </lineage>
</organism>
<evidence type="ECO:0000256" key="8">
    <source>
        <dbReference type="ARBA" id="ARBA00023014"/>
    </source>
</evidence>
<keyword evidence="3" id="KW-0001">2Fe-2S</keyword>
<comment type="cofactor">
    <cofactor evidence="9">
        <name>[2Fe-2S] cluster</name>
        <dbReference type="ChEBI" id="CHEBI:190135"/>
    </cofactor>
</comment>
<dbReference type="InterPro" id="IPR039261">
    <property type="entry name" value="FNR_nucleotide-bd"/>
</dbReference>
<keyword evidence="6" id="KW-0560">Oxidoreductase</keyword>
<evidence type="ECO:0000256" key="6">
    <source>
        <dbReference type="ARBA" id="ARBA00023002"/>
    </source>
</evidence>
<dbReference type="InterPro" id="IPR008333">
    <property type="entry name" value="Cbr1-like_FAD-bd_dom"/>
</dbReference>
<accession>A0A285RPX5</accession>
<dbReference type="InterPro" id="IPR036010">
    <property type="entry name" value="2Fe-2S_ferredoxin-like_sf"/>
</dbReference>
<gene>
    <name evidence="12" type="ORF">SAMN05421512_10269</name>
</gene>
<evidence type="ECO:0000313" key="13">
    <source>
        <dbReference type="Proteomes" id="UP000219331"/>
    </source>
</evidence>
<dbReference type="PROSITE" id="PS51384">
    <property type="entry name" value="FAD_FR"/>
    <property type="match status" value="1"/>
</dbReference>
<dbReference type="InterPro" id="IPR012675">
    <property type="entry name" value="Beta-grasp_dom_sf"/>
</dbReference>
<evidence type="ECO:0000259" key="10">
    <source>
        <dbReference type="PROSITE" id="PS51085"/>
    </source>
</evidence>
<dbReference type="SUPFAM" id="SSF52343">
    <property type="entry name" value="Ferredoxin reductase-like, C-terminal NADP-linked domain"/>
    <property type="match status" value="1"/>
</dbReference>
<dbReference type="InterPro" id="IPR050415">
    <property type="entry name" value="MRET"/>
</dbReference>
<dbReference type="SUPFAM" id="SSF54292">
    <property type="entry name" value="2Fe-2S ferredoxin-like"/>
    <property type="match status" value="1"/>
</dbReference>
<keyword evidence="5" id="KW-0274">FAD</keyword>
<evidence type="ECO:0000256" key="9">
    <source>
        <dbReference type="ARBA" id="ARBA00034078"/>
    </source>
</evidence>
<evidence type="ECO:0000259" key="11">
    <source>
        <dbReference type="PROSITE" id="PS51384"/>
    </source>
</evidence>
<dbReference type="Pfam" id="PF00111">
    <property type="entry name" value="Fer2"/>
    <property type="match status" value="1"/>
</dbReference>
<dbReference type="InterPro" id="IPR017927">
    <property type="entry name" value="FAD-bd_FR_type"/>
</dbReference>
<dbReference type="InterPro" id="IPR011884">
    <property type="entry name" value="PaaE"/>
</dbReference>
<evidence type="ECO:0000256" key="5">
    <source>
        <dbReference type="ARBA" id="ARBA00022827"/>
    </source>
</evidence>
<dbReference type="Gene3D" id="2.40.30.10">
    <property type="entry name" value="Translation factors"/>
    <property type="match status" value="1"/>
</dbReference>
<dbReference type="NCBIfam" id="TIGR02160">
    <property type="entry name" value="PA_CoA_Oxy5"/>
    <property type="match status" value="1"/>
</dbReference>
<dbReference type="GO" id="GO:0046872">
    <property type="term" value="F:metal ion binding"/>
    <property type="evidence" value="ECO:0007669"/>
    <property type="project" value="UniProtKB-KW"/>
</dbReference>
<dbReference type="CDD" id="cd00207">
    <property type="entry name" value="fer2"/>
    <property type="match status" value="1"/>
</dbReference>
<dbReference type="PANTHER" id="PTHR47354">
    <property type="entry name" value="NADH OXIDOREDUCTASE HCR"/>
    <property type="match status" value="1"/>
</dbReference>
<dbReference type="EMBL" id="OBML01000002">
    <property type="protein sequence ID" value="SOB95924.1"/>
    <property type="molecule type" value="Genomic_DNA"/>
</dbReference>
<dbReference type="Pfam" id="PF00970">
    <property type="entry name" value="FAD_binding_6"/>
    <property type="match status" value="1"/>
</dbReference>
<dbReference type="PRINTS" id="PR00371">
    <property type="entry name" value="FPNCR"/>
</dbReference>
<dbReference type="CDD" id="cd06214">
    <property type="entry name" value="PA_degradation_oxidoreductase_like"/>
    <property type="match status" value="1"/>
</dbReference>
<dbReference type="GO" id="GO:0016491">
    <property type="term" value="F:oxidoreductase activity"/>
    <property type="evidence" value="ECO:0007669"/>
    <property type="project" value="UniProtKB-KW"/>
</dbReference>
<feature type="domain" description="2Fe-2S ferredoxin-type" evidence="10">
    <location>
        <begin position="269"/>
        <end position="359"/>
    </location>
</feature>
<keyword evidence="2" id="KW-0285">Flavoprotein</keyword>
<evidence type="ECO:0000256" key="1">
    <source>
        <dbReference type="ARBA" id="ARBA00001974"/>
    </source>
</evidence>
<dbReference type="RefSeq" id="WP_097173887.1">
    <property type="nucleotide sequence ID" value="NZ_OBML01000002.1"/>
</dbReference>
<dbReference type="AlphaFoldDB" id="A0A285RPX5"/>
<dbReference type="InterPro" id="IPR001041">
    <property type="entry name" value="2Fe-2S_ferredoxin-type"/>
</dbReference>
<feature type="domain" description="FAD-binding FR-type" evidence="11">
    <location>
        <begin position="3"/>
        <end position="107"/>
    </location>
</feature>
<dbReference type="STRING" id="538381.GCA_001696535_03438"/>
<keyword evidence="4" id="KW-0479">Metal-binding</keyword>
<name>A0A285RPX5_9HYPH</name>
<keyword evidence="7" id="KW-0408">Iron</keyword>
<evidence type="ECO:0000256" key="4">
    <source>
        <dbReference type="ARBA" id="ARBA00022723"/>
    </source>
</evidence>